<reference evidence="1" key="2">
    <citation type="journal article" date="2022" name="New Phytol.">
        <title>Evolutionary transition to the ectomycorrhizal habit in the genomes of a hyperdiverse lineage of mushroom-forming fungi.</title>
        <authorList>
            <person name="Looney B."/>
            <person name="Miyauchi S."/>
            <person name="Morin E."/>
            <person name="Drula E."/>
            <person name="Courty P.E."/>
            <person name="Kohler A."/>
            <person name="Kuo A."/>
            <person name="LaButti K."/>
            <person name="Pangilinan J."/>
            <person name="Lipzen A."/>
            <person name="Riley R."/>
            <person name="Andreopoulos W."/>
            <person name="He G."/>
            <person name="Johnson J."/>
            <person name="Nolan M."/>
            <person name="Tritt A."/>
            <person name="Barry K.W."/>
            <person name="Grigoriev I.V."/>
            <person name="Nagy L.G."/>
            <person name="Hibbett D."/>
            <person name="Henrissat B."/>
            <person name="Matheny P.B."/>
            <person name="Labbe J."/>
            <person name="Martin F.M."/>
        </authorList>
    </citation>
    <scope>NUCLEOTIDE SEQUENCE</scope>
    <source>
        <strain evidence="1">HHB10654</strain>
    </source>
</reference>
<dbReference type="Proteomes" id="UP000814140">
    <property type="component" value="Unassembled WGS sequence"/>
</dbReference>
<keyword evidence="1" id="KW-0645">Protease</keyword>
<evidence type="ECO:0000313" key="1">
    <source>
        <dbReference type="EMBL" id="KAI0061193.1"/>
    </source>
</evidence>
<dbReference type="EMBL" id="MU277214">
    <property type="protein sequence ID" value="KAI0061193.1"/>
    <property type="molecule type" value="Genomic_DNA"/>
</dbReference>
<name>A0ACB8SZE0_9AGAM</name>
<comment type="caution">
    <text evidence="1">The sequence shown here is derived from an EMBL/GenBank/DDBJ whole genome shotgun (WGS) entry which is preliminary data.</text>
</comment>
<reference evidence="1" key="1">
    <citation type="submission" date="2021-03" db="EMBL/GenBank/DDBJ databases">
        <authorList>
            <consortium name="DOE Joint Genome Institute"/>
            <person name="Ahrendt S."/>
            <person name="Looney B.P."/>
            <person name="Miyauchi S."/>
            <person name="Morin E."/>
            <person name="Drula E."/>
            <person name="Courty P.E."/>
            <person name="Chicoki N."/>
            <person name="Fauchery L."/>
            <person name="Kohler A."/>
            <person name="Kuo A."/>
            <person name="Labutti K."/>
            <person name="Pangilinan J."/>
            <person name="Lipzen A."/>
            <person name="Riley R."/>
            <person name="Andreopoulos W."/>
            <person name="He G."/>
            <person name="Johnson J."/>
            <person name="Barry K.W."/>
            <person name="Grigoriev I.V."/>
            <person name="Nagy L."/>
            <person name="Hibbett D."/>
            <person name="Henrissat B."/>
            <person name="Matheny P.B."/>
            <person name="Labbe J."/>
            <person name="Martin F."/>
        </authorList>
    </citation>
    <scope>NUCLEOTIDE SEQUENCE</scope>
    <source>
        <strain evidence="1">HHB10654</strain>
    </source>
</reference>
<evidence type="ECO:0000313" key="2">
    <source>
        <dbReference type="Proteomes" id="UP000814140"/>
    </source>
</evidence>
<accession>A0ACB8SZE0</accession>
<sequence>MHFSSAFVLAALPFLTAAAPLTAAPRSGKSISLVKRNPMRRADGTVDVSTLESKIAYSVAKIEKGFAAYQRNKGEVHSLAAGIKTSVKRDTGSDALTDDNAQLWYGSIEVGTPPVQFTVDFDTGSSDLFLPASTCDSTCQGHTAYSNSDSSTSADVGKTFQLQYGDGSTVSGEQYTDTVSIAGLTATSQTLGAASTYSTGFQSSQFPADGLMGMAFQSISEYNASPVFQSLVSQNQVDDASFGFYFAESGAELYLGGTDSSLYSGDFTYVPVTQQGYWQTTFDGFSVNGNSVVSSTAAIIDTGTTQIVGDSTGIAAIYAAIPGAVSAPQYGQGIYTVPCDVSTPTSITFGGQSFDINPSTIAIGTVSDGSSTCIGGFAADDSLSGQFWIVGDVFLQNVYTQFDVGNNQVGFASLAQ</sequence>
<keyword evidence="1" id="KW-0378">Hydrolase</keyword>
<gene>
    <name evidence="1" type="ORF">BV25DRAFT_1827068</name>
</gene>
<protein>
    <submittedName>
        <fullName evidence="1">Acid protease</fullName>
    </submittedName>
</protein>
<proteinExistence type="predicted"/>
<organism evidence="1 2">
    <name type="scientific">Artomyces pyxidatus</name>
    <dbReference type="NCBI Taxonomy" id="48021"/>
    <lineage>
        <taxon>Eukaryota</taxon>
        <taxon>Fungi</taxon>
        <taxon>Dikarya</taxon>
        <taxon>Basidiomycota</taxon>
        <taxon>Agaricomycotina</taxon>
        <taxon>Agaricomycetes</taxon>
        <taxon>Russulales</taxon>
        <taxon>Auriscalpiaceae</taxon>
        <taxon>Artomyces</taxon>
    </lineage>
</organism>
<keyword evidence="2" id="KW-1185">Reference proteome</keyword>